<dbReference type="InterPro" id="IPR012340">
    <property type="entry name" value="NA-bd_OB-fold"/>
</dbReference>
<dbReference type="GO" id="GO:1990904">
    <property type="term" value="C:ribonucleoprotein complex"/>
    <property type="evidence" value="ECO:0007669"/>
    <property type="project" value="UniProtKB-KW"/>
</dbReference>
<dbReference type="SUPFAM" id="SSF50249">
    <property type="entry name" value="Nucleic acid-binding proteins"/>
    <property type="match status" value="1"/>
</dbReference>
<dbReference type="Pfam" id="PF00575">
    <property type="entry name" value="S1"/>
    <property type="match status" value="1"/>
</dbReference>
<dbReference type="SMART" id="SM00316">
    <property type="entry name" value="S1"/>
    <property type="match status" value="1"/>
</dbReference>
<dbReference type="InterPro" id="IPR003029">
    <property type="entry name" value="S1_domain"/>
</dbReference>
<organism evidence="5 6">
    <name type="scientific">Bombilactobacillus bombi</name>
    <dbReference type="NCBI Taxonomy" id="1303590"/>
    <lineage>
        <taxon>Bacteria</taxon>
        <taxon>Bacillati</taxon>
        <taxon>Bacillota</taxon>
        <taxon>Bacilli</taxon>
        <taxon>Lactobacillales</taxon>
        <taxon>Lactobacillaceae</taxon>
        <taxon>Bombilactobacillus</taxon>
    </lineage>
</organism>
<dbReference type="GO" id="GO:0006412">
    <property type="term" value="P:translation"/>
    <property type="evidence" value="ECO:0007669"/>
    <property type="project" value="TreeGrafter"/>
</dbReference>
<keyword evidence="6" id="KW-1185">Reference proteome</keyword>
<evidence type="ECO:0000256" key="2">
    <source>
        <dbReference type="ARBA" id="ARBA00022980"/>
    </source>
</evidence>
<dbReference type="GO" id="GO:0005737">
    <property type="term" value="C:cytoplasm"/>
    <property type="evidence" value="ECO:0007669"/>
    <property type="project" value="UniProtKB-ARBA"/>
</dbReference>
<name>A0A3R6ZYV4_9LACO</name>
<comment type="similarity">
    <text evidence="1">Belongs to the bacterial ribosomal protein bS1 family.</text>
</comment>
<reference evidence="5 6" key="1">
    <citation type="submission" date="2018-07" db="EMBL/GenBank/DDBJ databases">
        <title>Genome sequences of six Lactobacillus spp. isolated from bumble bee guts.</title>
        <authorList>
            <person name="Motta E.V.S."/>
            <person name="Moran N.A."/>
        </authorList>
    </citation>
    <scope>NUCLEOTIDE SEQUENCE [LARGE SCALE GENOMIC DNA]</scope>
    <source>
        <strain evidence="5 6">BI-1.1</strain>
    </source>
</reference>
<keyword evidence="3" id="KW-0687">Ribonucleoprotein</keyword>
<dbReference type="EMBL" id="QOCR01000001">
    <property type="protein sequence ID" value="RHW51759.1"/>
    <property type="molecule type" value="Genomic_DNA"/>
</dbReference>
<dbReference type="InterPro" id="IPR050437">
    <property type="entry name" value="Ribos_protein_bS1-like"/>
</dbReference>
<dbReference type="GO" id="GO:0003735">
    <property type="term" value="F:structural constituent of ribosome"/>
    <property type="evidence" value="ECO:0007669"/>
    <property type="project" value="TreeGrafter"/>
</dbReference>
<dbReference type="AlphaFoldDB" id="A0A3R6ZYV4"/>
<dbReference type="OrthoDB" id="9810507at2"/>
<dbReference type="GO" id="GO:0005840">
    <property type="term" value="C:ribosome"/>
    <property type="evidence" value="ECO:0007669"/>
    <property type="project" value="UniProtKB-KW"/>
</dbReference>
<dbReference type="RefSeq" id="WP_118899219.1">
    <property type="nucleotide sequence ID" value="NZ_QOCR01000001.1"/>
</dbReference>
<dbReference type="Proteomes" id="UP000284109">
    <property type="component" value="Unassembled WGS sequence"/>
</dbReference>
<proteinExistence type="inferred from homology"/>
<dbReference type="Gene3D" id="2.40.50.140">
    <property type="entry name" value="Nucleic acid-binding proteins"/>
    <property type="match status" value="1"/>
</dbReference>
<evidence type="ECO:0000256" key="1">
    <source>
        <dbReference type="ARBA" id="ARBA00006767"/>
    </source>
</evidence>
<dbReference type="GO" id="GO:0003729">
    <property type="term" value="F:mRNA binding"/>
    <property type="evidence" value="ECO:0007669"/>
    <property type="project" value="TreeGrafter"/>
</dbReference>
<evidence type="ECO:0000256" key="3">
    <source>
        <dbReference type="ARBA" id="ARBA00023274"/>
    </source>
</evidence>
<sequence>MKLKIGDIVTGKISGIRTYGAFVNIDGVAEQGLIHISECKNGYVTNLEQIFQLGQTVKVMILDIDEYTGKISLSTRALQKTSYNLEHYHKKRYWTNYKNKIGFQTIAAIKPIWVQEVLKKIN</sequence>
<dbReference type="PANTHER" id="PTHR10724:SF7">
    <property type="entry name" value="SMALL RIBOSOMAL SUBUNIT PROTEIN BS1C"/>
    <property type="match status" value="1"/>
</dbReference>
<dbReference type="PANTHER" id="PTHR10724">
    <property type="entry name" value="30S RIBOSOMAL PROTEIN S1"/>
    <property type="match status" value="1"/>
</dbReference>
<feature type="domain" description="S1 motif" evidence="4">
    <location>
        <begin position="6"/>
        <end position="76"/>
    </location>
</feature>
<evidence type="ECO:0000313" key="5">
    <source>
        <dbReference type="EMBL" id="RHW51759.1"/>
    </source>
</evidence>
<dbReference type="FunFam" id="2.40.50.140:FF:000051">
    <property type="entry name" value="RNA-binding transcriptional accessory protein"/>
    <property type="match status" value="1"/>
</dbReference>
<dbReference type="PROSITE" id="PS50126">
    <property type="entry name" value="S1"/>
    <property type="match status" value="1"/>
</dbReference>
<protein>
    <submittedName>
        <fullName evidence="5">RNA-binding protein</fullName>
    </submittedName>
</protein>
<evidence type="ECO:0000313" key="6">
    <source>
        <dbReference type="Proteomes" id="UP000284109"/>
    </source>
</evidence>
<accession>A0A3R6ZYV4</accession>
<dbReference type="NCBIfam" id="NF040579">
    <property type="entry name" value="S1_dom_CvfD"/>
    <property type="match status" value="1"/>
</dbReference>
<evidence type="ECO:0000259" key="4">
    <source>
        <dbReference type="PROSITE" id="PS50126"/>
    </source>
</evidence>
<gene>
    <name evidence="5" type="ORF">DS831_00005</name>
</gene>
<keyword evidence="2" id="KW-0689">Ribosomal protein</keyword>
<comment type="caution">
    <text evidence="5">The sequence shown here is derived from an EMBL/GenBank/DDBJ whole genome shotgun (WGS) entry which is preliminary data.</text>
</comment>